<evidence type="ECO:0000313" key="1">
    <source>
        <dbReference type="EMBL" id="XRI74436.1"/>
    </source>
</evidence>
<reference evidence="1 2" key="1">
    <citation type="journal article" date="2021" name="ISME J.">
        <title>Genomic evolution of the class Acidithiobacillia: deep-branching Proteobacteria living in extreme acidic conditions.</title>
        <authorList>
            <person name="Moya-Beltran A."/>
            <person name="Beard S."/>
            <person name="Rojas-Villalobos C."/>
            <person name="Issotta F."/>
            <person name="Gallardo Y."/>
            <person name="Ulloa R."/>
            <person name="Giaveno A."/>
            <person name="Degli Esposti M."/>
            <person name="Johnson D.B."/>
            <person name="Quatrini R."/>
        </authorList>
    </citation>
    <scope>NUCLEOTIDE SEQUENCE [LARGE SCALE GENOMIC DNA]</scope>
    <source>
        <strain evidence="1 2">GG1-14</strain>
    </source>
</reference>
<protein>
    <submittedName>
        <fullName evidence="1">Uncharacterized protein</fullName>
    </submittedName>
</protein>
<organism evidence="1 2">
    <name type="scientific">Acidithiobacillus montserratensis</name>
    <dbReference type="NCBI Taxonomy" id="2729135"/>
    <lineage>
        <taxon>Bacteria</taxon>
        <taxon>Pseudomonadati</taxon>
        <taxon>Pseudomonadota</taxon>
        <taxon>Acidithiobacillia</taxon>
        <taxon>Acidithiobacillales</taxon>
        <taxon>Acidithiobacillaceae</taxon>
        <taxon>Acidithiobacillus</taxon>
    </lineage>
</organism>
<gene>
    <name evidence="1" type="ORF">HHS34_004355</name>
</gene>
<dbReference type="Proteomes" id="UP001195965">
    <property type="component" value="Chromosome"/>
</dbReference>
<sequence length="150" mass="17218">MNPAAPQKPPVAPLLQFILHDGQRVVFVLQYDPDHLAAIRAIFQEHRGVWRKPSRAWVVPQGAAREIMAELAEMDPDRFPLPRSEAFLEKATQNPRAFVAPQLDVQIQPLTDGRQAVRFAYDPVLVTLLHKMRGHWHKPWWVVDSPLQLI</sequence>
<accession>A0ACD5HIW0</accession>
<evidence type="ECO:0000313" key="2">
    <source>
        <dbReference type="Proteomes" id="UP001195965"/>
    </source>
</evidence>
<keyword evidence="2" id="KW-1185">Reference proteome</keyword>
<dbReference type="EMBL" id="CP127526">
    <property type="protein sequence ID" value="XRI74436.1"/>
    <property type="molecule type" value="Genomic_DNA"/>
</dbReference>
<proteinExistence type="predicted"/>
<name>A0ACD5HIW0_9PROT</name>